<dbReference type="EMBL" id="VITV01000013">
    <property type="protein sequence ID" value="TWB67861.1"/>
    <property type="molecule type" value="Genomic_DNA"/>
</dbReference>
<dbReference type="SUPFAM" id="SSF53335">
    <property type="entry name" value="S-adenosyl-L-methionine-dependent methyltransferases"/>
    <property type="match status" value="1"/>
</dbReference>
<dbReference type="InterPro" id="IPR006342">
    <property type="entry name" value="FkbM_mtfrase"/>
</dbReference>
<reference evidence="2 3" key="1">
    <citation type="submission" date="2019-06" db="EMBL/GenBank/DDBJ databases">
        <title>Genomic Encyclopedia of Type Strains, Phase IV (KMG-V): Genome sequencing to study the core and pangenomes of soil and plant-associated prokaryotes.</title>
        <authorList>
            <person name="Whitman W."/>
        </authorList>
    </citation>
    <scope>NUCLEOTIDE SEQUENCE [LARGE SCALE GENOMIC DNA]</scope>
    <source>
        <strain evidence="2 3">BR 12005</strain>
    </source>
</reference>
<dbReference type="Proteomes" id="UP000320516">
    <property type="component" value="Unassembled WGS sequence"/>
</dbReference>
<dbReference type="Pfam" id="PF05050">
    <property type="entry name" value="Methyltransf_21"/>
    <property type="match status" value="1"/>
</dbReference>
<organism evidence="2 3">
    <name type="scientific">Nitrospirillum amazonense</name>
    <dbReference type="NCBI Taxonomy" id="28077"/>
    <lineage>
        <taxon>Bacteria</taxon>
        <taxon>Pseudomonadati</taxon>
        <taxon>Pseudomonadota</taxon>
        <taxon>Alphaproteobacteria</taxon>
        <taxon>Rhodospirillales</taxon>
        <taxon>Azospirillaceae</taxon>
        <taxon>Nitrospirillum</taxon>
    </lineage>
</organism>
<dbReference type="InterPro" id="IPR029063">
    <property type="entry name" value="SAM-dependent_MTases_sf"/>
</dbReference>
<feature type="domain" description="Methyltransferase FkbM" evidence="1">
    <location>
        <begin position="58"/>
        <end position="222"/>
    </location>
</feature>
<dbReference type="NCBIfam" id="TIGR01444">
    <property type="entry name" value="fkbM_fam"/>
    <property type="match status" value="1"/>
</dbReference>
<dbReference type="PANTHER" id="PTHR34203:SF15">
    <property type="entry name" value="SLL1173 PROTEIN"/>
    <property type="match status" value="1"/>
</dbReference>
<dbReference type="GO" id="GO:0008168">
    <property type="term" value="F:methyltransferase activity"/>
    <property type="evidence" value="ECO:0007669"/>
    <property type="project" value="UniProtKB-KW"/>
</dbReference>
<protein>
    <submittedName>
        <fullName evidence="2">FkbM family methyltransferase</fullName>
    </submittedName>
</protein>
<keyword evidence="2" id="KW-0808">Transferase</keyword>
<dbReference type="AlphaFoldDB" id="A0A560J9J1"/>
<evidence type="ECO:0000313" key="2">
    <source>
        <dbReference type="EMBL" id="TWB67861.1"/>
    </source>
</evidence>
<comment type="caution">
    <text evidence="2">The sequence shown here is derived from an EMBL/GenBank/DDBJ whole genome shotgun (WGS) entry which is preliminary data.</text>
</comment>
<accession>A0A560J9J1</accession>
<dbReference type="InterPro" id="IPR052514">
    <property type="entry name" value="SAM-dependent_MTase"/>
</dbReference>
<proteinExistence type="predicted"/>
<dbReference type="GO" id="GO:0032259">
    <property type="term" value="P:methylation"/>
    <property type="evidence" value="ECO:0007669"/>
    <property type="project" value="UniProtKB-KW"/>
</dbReference>
<evidence type="ECO:0000259" key="1">
    <source>
        <dbReference type="Pfam" id="PF05050"/>
    </source>
</evidence>
<evidence type="ECO:0000313" key="3">
    <source>
        <dbReference type="Proteomes" id="UP000320516"/>
    </source>
</evidence>
<gene>
    <name evidence="2" type="ORF">FBZ87_113104</name>
</gene>
<dbReference type="Gene3D" id="3.40.50.150">
    <property type="entry name" value="Vaccinia Virus protein VP39"/>
    <property type="match status" value="1"/>
</dbReference>
<sequence length="246" mass="27480">MVSYSIILPTIYGDLIVNRHDINQTNALLKTGAAHDAEKIAFAQNILRHAPKPATFLDIGGNFGVYGIGCAPILADGGGQVHIFEAQKVLAYMICGSLALNSIENATVHHVCVGDTVTEVEIPGFDYHREMNFGSVEFGNVQRERLHQDRQPAREMVKQVRIDDFGFDHVRFIKVDVEGMEMNVLNGAQKTIEKCRPICQVEYLKSDVGAIHRFFTERGYKLAQWKEDALCIPEEEAATLLPPELR</sequence>
<dbReference type="PANTHER" id="PTHR34203">
    <property type="entry name" value="METHYLTRANSFERASE, FKBM FAMILY PROTEIN"/>
    <property type="match status" value="1"/>
</dbReference>
<dbReference type="RefSeq" id="WP_145613436.1">
    <property type="nucleotide sequence ID" value="NZ_JARPAF010000003.1"/>
</dbReference>
<name>A0A560J9J1_9PROT</name>
<keyword evidence="2" id="KW-0489">Methyltransferase</keyword>